<keyword evidence="2" id="KW-1185">Reference proteome</keyword>
<gene>
    <name evidence="1" type="ORF">GCM10022254_07060</name>
</gene>
<dbReference type="InterPro" id="IPR037175">
    <property type="entry name" value="KFase_sf"/>
</dbReference>
<evidence type="ECO:0000313" key="1">
    <source>
        <dbReference type="EMBL" id="GAA4225340.1"/>
    </source>
</evidence>
<dbReference type="SUPFAM" id="SSF102198">
    <property type="entry name" value="Putative cyclase"/>
    <property type="match status" value="1"/>
</dbReference>
<dbReference type="Proteomes" id="UP001501710">
    <property type="component" value="Unassembled WGS sequence"/>
</dbReference>
<accession>A0ABP8BTT1</accession>
<dbReference type="Gene3D" id="3.50.30.50">
    <property type="entry name" value="Putative cyclase"/>
    <property type="match status" value="1"/>
</dbReference>
<protein>
    <submittedName>
        <fullName evidence="1">Cyclase family protein</fullName>
    </submittedName>
</protein>
<proteinExistence type="predicted"/>
<comment type="caution">
    <text evidence="1">The sequence shown here is derived from an EMBL/GenBank/DDBJ whole genome shotgun (WGS) entry which is preliminary data.</text>
</comment>
<dbReference type="PANTHER" id="PTHR34861">
    <property type="match status" value="1"/>
</dbReference>
<dbReference type="InterPro" id="IPR007325">
    <property type="entry name" value="KFase/CYL"/>
</dbReference>
<reference evidence="2" key="1">
    <citation type="journal article" date="2019" name="Int. J. Syst. Evol. Microbiol.">
        <title>The Global Catalogue of Microorganisms (GCM) 10K type strain sequencing project: providing services to taxonomists for standard genome sequencing and annotation.</title>
        <authorList>
            <consortium name="The Broad Institute Genomics Platform"/>
            <consortium name="The Broad Institute Genome Sequencing Center for Infectious Disease"/>
            <person name="Wu L."/>
            <person name="Ma J."/>
        </authorList>
    </citation>
    <scope>NUCLEOTIDE SEQUENCE [LARGE SCALE GENOMIC DNA]</scope>
    <source>
        <strain evidence="2">JCM 17440</strain>
    </source>
</reference>
<dbReference type="PANTHER" id="PTHR34861:SF10">
    <property type="entry name" value="CYCLASE"/>
    <property type="match status" value="1"/>
</dbReference>
<evidence type="ECO:0000313" key="2">
    <source>
        <dbReference type="Proteomes" id="UP001501710"/>
    </source>
</evidence>
<name>A0ABP8BTT1_9ACTN</name>
<sequence length="333" mass="35731">MAEAGEPMTMSIRRGDLRKREHTRASVEALAERYRTWGEWGPDDEVGAANRVTPEKVLAATREVRRGEVFSLAVPLDRAGPQSAGSLRANPQHVMLVLPTDPWPGEGDLQRFSDDAVYMPLQAATQWDGLCHAFYAGHTYNGRDTSSVTAGHGAKYNSITNLRDRAVGRGVLLDVARWSGHEHLPPDASIQADDLARCAADQGVEVGEGDFVLVRTGELARIRDAGEGWGRYAGGPAPGLGVGAAEFLCDRRVSGIATDTWGMEAIPYETPDLIAPLHAILLVHAGIYIGEIWDLEALADDCADDGTYSFLLAAQPLTITGAVGSPINPLAIK</sequence>
<dbReference type="Pfam" id="PF04199">
    <property type="entry name" value="Cyclase"/>
    <property type="match status" value="1"/>
</dbReference>
<dbReference type="EMBL" id="BAABAS010000003">
    <property type="protein sequence ID" value="GAA4225340.1"/>
    <property type="molecule type" value="Genomic_DNA"/>
</dbReference>
<organism evidence="1 2">
    <name type="scientific">Actinomadura meridiana</name>
    <dbReference type="NCBI Taxonomy" id="559626"/>
    <lineage>
        <taxon>Bacteria</taxon>
        <taxon>Bacillati</taxon>
        <taxon>Actinomycetota</taxon>
        <taxon>Actinomycetes</taxon>
        <taxon>Streptosporangiales</taxon>
        <taxon>Thermomonosporaceae</taxon>
        <taxon>Actinomadura</taxon>
    </lineage>
</organism>